<dbReference type="PANTHER" id="PTHR11530:SF11">
    <property type="entry name" value="D-ASPARTATE OXIDASE"/>
    <property type="match status" value="1"/>
</dbReference>
<feature type="domain" description="FAD dependent oxidoreductase" evidence="10">
    <location>
        <begin position="20"/>
        <end position="325"/>
    </location>
</feature>
<evidence type="ECO:0000256" key="3">
    <source>
        <dbReference type="ARBA" id="ARBA00022630"/>
    </source>
</evidence>
<dbReference type="PANTHER" id="PTHR11530">
    <property type="entry name" value="D-AMINO ACID OXIDASE"/>
    <property type="match status" value="1"/>
</dbReference>
<keyword evidence="4 9" id="KW-0274">FAD</keyword>
<dbReference type="GO" id="GO:0071949">
    <property type="term" value="F:FAD binding"/>
    <property type="evidence" value="ECO:0007669"/>
    <property type="project" value="InterPro"/>
</dbReference>
<dbReference type="GO" id="GO:0003884">
    <property type="term" value="F:D-amino-acid oxidase activity"/>
    <property type="evidence" value="ECO:0007669"/>
    <property type="project" value="UniProtKB-EC"/>
</dbReference>
<dbReference type="InterPro" id="IPR023209">
    <property type="entry name" value="DAO"/>
</dbReference>
<organism evidence="11 12">
    <name type="scientific">Agromyces aureus</name>
    <dbReference type="NCBI Taxonomy" id="453304"/>
    <lineage>
        <taxon>Bacteria</taxon>
        <taxon>Bacillati</taxon>
        <taxon>Actinomycetota</taxon>
        <taxon>Actinomycetes</taxon>
        <taxon>Micrococcales</taxon>
        <taxon>Microbacteriaceae</taxon>
        <taxon>Agromyces</taxon>
    </lineage>
</organism>
<dbReference type="GO" id="GO:0005737">
    <property type="term" value="C:cytoplasm"/>
    <property type="evidence" value="ECO:0007669"/>
    <property type="project" value="TreeGrafter"/>
</dbReference>
<dbReference type="EC" id="1.4.3.3" evidence="6"/>
<evidence type="ECO:0000256" key="2">
    <source>
        <dbReference type="ARBA" id="ARBA00006730"/>
    </source>
</evidence>
<comment type="catalytic activity">
    <reaction evidence="8">
        <text>a D-alpha-amino acid + O2 + H2O = a 2-oxocarboxylate + H2O2 + NH4(+)</text>
        <dbReference type="Rhea" id="RHEA:21816"/>
        <dbReference type="ChEBI" id="CHEBI:15377"/>
        <dbReference type="ChEBI" id="CHEBI:15379"/>
        <dbReference type="ChEBI" id="CHEBI:16240"/>
        <dbReference type="ChEBI" id="CHEBI:28938"/>
        <dbReference type="ChEBI" id="CHEBI:35179"/>
        <dbReference type="ChEBI" id="CHEBI:59871"/>
        <dbReference type="EC" id="1.4.3.3"/>
    </reaction>
    <physiologicalReaction direction="left-to-right" evidence="8">
        <dbReference type="Rhea" id="RHEA:21817"/>
    </physiologicalReaction>
</comment>
<feature type="binding site" evidence="9">
    <location>
        <begin position="311"/>
        <end position="316"/>
    </location>
    <ligand>
        <name>FAD</name>
        <dbReference type="ChEBI" id="CHEBI:57692"/>
    </ligand>
</feature>
<evidence type="ECO:0000256" key="7">
    <source>
        <dbReference type="ARBA" id="ARBA00039751"/>
    </source>
</evidence>
<dbReference type="SUPFAM" id="SSF54373">
    <property type="entry name" value="FAD-linked reductases, C-terminal domain"/>
    <property type="match status" value="1"/>
</dbReference>
<dbReference type="InterPro" id="IPR006076">
    <property type="entry name" value="FAD-dep_OxRdtase"/>
</dbReference>
<dbReference type="SUPFAM" id="SSF51971">
    <property type="entry name" value="Nucleotide-binding domain"/>
    <property type="match status" value="1"/>
</dbReference>
<feature type="binding site" evidence="9">
    <location>
        <begin position="61"/>
        <end position="63"/>
    </location>
    <ligand>
        <name>FAD</name>
        <dbReference type="ChEBI" id="CHEBI:57692"/>
    </ligand>
</feature>
<keyword evidence="3" id="KW-0285">Flavoprotein</keyword>
<dbReference type="PIRSF" id="PIRSF000189">
    <property type="entry name" value="D-aa_oxidase"/>
    <property type="match status" value="1"/>
</dbReference>
<evidence type="ECO:0000256" key="1">
    <source>
        <dbReference type="ARBA" id="ARBA00001974"/>
    </source>
</evidence>
<keyword evidence="12" id="KW-1185">Reference proteome</keyword>
<dbReference type="Pfam" id="PF01266">
    <property type="entry name" value="DAO"/>
    <property type="match status" value="1"/>
</dbReference>
<proteinExistence type="inferred from homology"/>
<name>A0A191WJY1_9MICO</name>
<evidence type="ECO:0000256" key="8">
    <source>
        <dbReference type="ARBA" id="ARBA00049547"/>
    </source>
</evidence>
<protein>
    <recommendedName>
        <fullName evidence="7">D-amino-acid oxidase</fullName>
        <ecNumber evidence="6">1.4.3.3</ecNumber>
    </recommendedName>
</protein>
<reference evidence="11 12" key="1">
    <citation type="journal article" date="2016" name="Int. J. Syst. Evol. Microbiol.">
        <title>Agromyces aureus sp. nov., isolated from the rhizosphere of Salix caprea L. grown in a heavy-metal-contaminated soil.</title>
        <authorList>
            <person name="Corretto E."/>
            <person name="Antonielli L."/>
            <person name="Sessitsch A."/>
            <person name="Compant S."/>
            <person name="Gorfer M."/>
            <person name="Kuffner M."/>
            <person name="Brader G."/>
        </authorList>
    </citation>
    <scope>NUCLEOTIDE SEQUENCE [LARGE SCALE GENOMIC DNA]</scope>
    <source>
        <strain evidence="11 12">AR33</strain>
    </source>
</reference>
<dbReference type="OrthoDB" id="246701at2"/>
<sequence length="334" mass="35161">MSVQGHTERGDVASPSDSKRVTVVGAGVIGLTTAVELARDGHDVTVVADVDTMQTVSSVSAALWFPYRAERSPVVRDLLRTSFERFAALSEVADSGVEMRAGTVVERSAAPDRSWTEFVPSAAEADPFLLPAGATSGIRATLPFIVIPAYLPWLRAQASVLGVAFEHRTVQHLGELAGHADAAVIAAGIRGGELLGGDADVVPVRGQVVRVANPGLTDWITDTDDPERVTYVFPRRDDVVVGGTSIDGSWDLEVDVDTERAILERAAALVPAIAGSPVVGRAVGLRPARPSIRLEPVAGRELPVIAAYGHGGAGVTLSWGTAERVRAMLRNDGR</sequence>
<gene>
    <name evidence="11" type="ORF">ATC03_19340</name>
</gene>
<evidence type="ECO:0000256" key="4">
    <source>
        <dbReference type="ARBA" id="ARBA00022827"/>
    </source>
</evidence>
<feature type="binding site" evidence="9">
    <location>
        <position position="286"/>
    </location>
    <ligand>
        <name>D-dopa</name>
        <dbReference type="ChEBI" id="CHEBI:149689"/>
    </ligand>
</feature>
<keyword evidence="5" id="KW-0560">Oxidoreductase</keyword>
<feature type="binding site" evidence="9">
    <location>
        <position position="231"/>
    </location>
    <ligand>
        <name>D-dopa</name>
        <dbReference type="ChEBI" id="CHEBI:149689"/>
    </ligand>
</feature>
<dbReference type="EMBL" id="CP013979">
    <property type="protein sequence ID" value="ANJ28532.1"/>
    <property type="molecule type" value="Genomic_DNA"/>
</dbReference>
<feature type="binding site" evidence="9">
    <location>
        <position position="170"/>
    </location>
    <ligand>
        <name>FAD</name>
        <dbReference type="ChEBI" id="CHEBI:57692"/>
    </ligand>
</feature>
<dbReference type="Gene3D" id="3.40.50.720">
    <property type="entry name" value="NAD(P)-binding Rossmann-like Domain"/>
    <property type="match status" value="1"/>
</dbReference>
<evidence type="ECO:0000256" key="9">
    <source>
        <dbReference type="PIRSR" id="PIRSR000189-1"/>
    </source>
</evidence>
<comment type="cofactor">
    <cofactor evidence="1 9">
        <name>FAD</name>
        <dbReference type="ChEBI" id="CHEBI:57692"/>
    </cofactor>
</comment>
<reference evidence="12" key="2">
    <citation type="submission" date="2016-01" db="EMBL/GenBank/DDBJ databases">
        <title>Complete genome sequence of Agromyces aureus AR33T and comparison with related organisms.</title>
        <authorList>
            <person name="Corretto E."/>
            <person name="Antonielli L."/>
            <person name="Sessitsch A."/>
            <person name="Brader G."/>
        </authorList>
    </citation>
    <scope>NUCLEOTIDE SEQUENCE [LARGE SCALE GENOMIC DNA]</scope>
    <source>
        <strain evidence="12">AR33</strain>
    </source>
</reference>
<dbReference type="KEGG" id="agy:ATC03_19340"/>
<evidence type="ECO:0000313" key="11">
    <source>
        <dbReference type="EMBL" id="ANJ28532.1"/>
    </source>
</evidence>
<dbReference type="STRING" id="453304.ATC03_19340"/>
<dbReference type="AlphaFoldDB" id="A0A191WJY1"/>
<comment type="similarity">
    <text evidence="2">Belongs to the DAMOX/DASOX family.</text>
</comment>
<evidence type="ECO:0000256" key="6">
    <source>
        <dbReference type="ARBA" id="ARBA00039101"/>
    </source>
</evidence>
<evidence type="ECO:0000256" key="5">
    <source>
        <dbReference type="ARBA" id="ARBA00023002"/>
    </source>
</evidence>
<dbReference type="GO" id="GO:0019478">
    <property type="term" value="P:D-amino acid catabolic process"/>
    <property type="evidence" value="ECO:0007669"/>
    <property type="project" value="TreeGrafter"/>
</dbReference>
<feature type="binding site" evidence="9">
    <location>
        <position position="312"/>
    </location>
    <ligand>
        <name>D-dopa</name>
        <dbReference type="ChEBI" id="CHEBI:149689"/>
    </ligand>
</feature>
<dbReference type="Proteomes" id="UP000078437">
    <property type="component" value="Chromosome"/>
</dbReference>
<evidence type="ECO:0000259" key="10">
    <source>
        <dbReference type="Pfam" id="PF01266"/>
    </source>
</evidence>
<evidence type="ECO:0000313" key="12">
    <source>
        <dbReference type="Proteomes" id="UP000078437"/>
    </source>
</evidence>
<accession>A0A191WJY1</accession>
<dbReference type="Gene3D" id="3.30.9.10">
    <property type="entry name" value="D-Amino Acid Oxidase, subunit A, domain 2"/>
    <property type="match status" value="1"/>
</dbReference>